<evidence type="ECO:0000313" key="1">
    <source>
        <dbReference type="EMBL" id="SVD23628.1"/>
    </source>
</evidence>
<name>A0A382TQ93_9ZZZZ</name>
<dbReference type="AlphaFoldDB" id="A0A382TQ93"/>
<accession>A0A382TQ93</accession>
<reference evidence="1" key="1">
    <citation type="submission" date="2018-05" db="EMBL/GenBank/DDBJ databases">
        <authorList>
            <person name="Lanie J.A."/>
            <person name="Ng W.-L."/>
            <person name="Kazmierczak K.M."/>
            <person name="Andrzejewski T.M."/>
            <person name="Davidsen T.M."/>
            <person name="Wayne K.J."/>
            <person name="Tettelin H."/>
            <person name="Glass J.I."/>
            <person name="Rusch D."/>
            <person name="Podicherti R."/>
            <person name="Tsui H.-C.T."/>
            <person name="Winkler M.E."/>
        </authorList>
    </citation>
    <scope>NUCLEOTIDE SEQUENCE</scope>
</reference>
<protein>
    <submittedName>
        <fullName evidence="1">Uncharacterized protein</fullName>
    </submittedName>
</protein>
<dbReference type="PROSITE" id="PS51257">
    <property type="entry name" value="PROKAR_LIPOPROTEIN"/>
    <property type="match status" value="1"/>
</dbReference>
<organism evidence="1">
    <name type="scientific">marine metagenome</name>
    <dbReference type="NCBI Taxonomy" id="408172"/>
    <lineage>
        <taxon>unclassified sequences</taxon>
        <taxon>metagenomes</taxon>
        <taxon>ecological metagenomes</taxon>
    </lineage>
</organism>
<dbReference type="EMBL" id="UINC01137969">
    <property type="protein sequence ID" value="SVD23628.1"/>
    <property type="molecule type" value="Genomic_DNA"/>
</dbReference>
<feature type="non-terminal residue" evidence="1">
    <location>
        <position position="51"/>
    </location>
</feature>
<sequence>MKKGILLAFLTVLVFGCSDDSQDVQELGEDNLQSNLSVTEGYNEERNLYFG</sequence>
<proteinExistence type="predicted"/>
<gene>
    <name evidence="1" type="ORF">METZ01_LOCUS376482</name>
</gene>